<gene>
    <name evidence="1" type="ORF">Pfra01_000810400</name>
</gene>
<protein>
    <submittedName>
        <fullName evidence="1">Unnamed protein product</fullName>
    </submittedName>
</protein>
<evidence type="ECO:0000313" key="2">
    <source>
        <dbReference type="Proteomes" id="UP001165121"/>
    </source>
</evidence>
<dbReference type="AlphaFoldDB" id="A0A9W7CK32"/>
<sequence>MLLGSANGCGICGTVDHFAGDANALRDIQSPKHDQQNTRFRTAQYDGLFMPVSDFGDNLSAECDEACHQ</sequence>
<evidence type="ECO:0000313" key="1">
    <source>
        <dbReference type="EMBL" id="GMF33130.1"/>
    </source>
</evidence>
<name>A0A9W7CK32_9STRA</name>
<dbReference type="EMBL" id="BSXT01000729">
    <property type="protein sequence ID" value="GMF33130.1"/>
    <property type="molecule type" value="Genomic_DNA"/>
</dbReference>
<keyword evidence="2" id="KW-1185">Reference proteome</keyword>
<organism evidence="1 2">
    <name type="scientific">Phytophthora fragariaefolia</name>
    <dbReference type="NCBI Taxonomy" id="1490495"/>
    <lineage>
        <taxon>Eukaryota</taxon>
        <taxon>Sar</taxon>
        <taxon>Stramenopiles</taxon>
        <taxon>Oomycota</taxon>
        <taxon>Peronosporomycetes</taxon>
        <taxon>Peronosporales</taxon>
        <taxon>Peronosporaceae</taxon>
        <taxon>Phytophthora</taxon>
    </lineage>
</organism>
<comment type="caution">
    <text evidence="1">The sequence shown here is derived from an EMBL/GenBank/DDBJ whole genome shotgun (WGS) entry which is preliminary data.</text>
</comment>
<reference evidence="1" key="1">
    <citation type="submission" date="2023-04" db="EMBL/GenBank/DDBJ databases">
        <title>Phytophthora fragariaefolia NBRC 109709.</title>
        <authorList>
            <person name="Ichikawa N."/>
            <person name="Sato H."/>
            <person name="Tonouchi N."/>
        </authorList>
    </citation>
    <scope>NUCLEOTIDE SEQUENCE</scope>
    <source>
        <strain evidence="1">NBRC 109709</strain>
    </source>
</reference>
<accession>A0A9W7CK32</accession>
<dbReference type="Proteomes" id="UP001165121">
    <property type="component" value="Unassembled WGS sequence"/>
</dbReference>
<proteinExistence type="predicted"/>